<organism evidence="4 5">
    <name type="scientific">Eubacterium multiforme</name>
    <dbReference type="NCBI Taxonomy" id="83339"/>
    <lineage>
        <taxon>Bacteria</taxon>
        <taxon>Bacillati</taxon>
        <taxon>Bacillota</taxon>
        <taxon>Clostridia</taxon>
        <taxon>Eubacteriales</taxon>
        <taxon>Eubacteriaceae</taxon>
        <taxon>Eubacterium</taxon>
    </lineage>
</organism>
<dbReference type="SUPFAM" id="SSF101473">
    <property type="entry name" value="DhaL-like"/>
    <property type="match status" value="1"/>
</dbReference>
<dbReference type="Gene3D" id="1.25.40.340">
    <property type="match status" value="1"/>
</dbReference>
<proteinExistence type="predicted"/>
<dbReference type="InterPro" id="IPR050861">
    <property type="entry name" value="Dihydroxyacetone_Kinase"/>
</dbReference>
<dbReference type="InterPro" id="IPR036117">
    <property type="entry name" value="DhaL_dom_sf"/>
</dbReference>
<sequence>MNKEILKKVLSGIVSSIEEEKNYLIELDGNMGDGDLGLTMYNGFSALYNEIDNLDCSDLGLATMKLGMKMNSVVPSTMGTLISICLIRGSKAFKGKSSITLNDIVNFGEYAVDGVVEVGKTKIGNKTMLDALYPAVKSLKESNSKGLSIKDAFEKAYLAASNGVEETITMKSVHGRAAYYGDKSIGNPDPGATAVKFIIKGIYNSLN</sequence>
<evidence type="ECO:0000256" key="1">
    <source>
        <dbReference type="ARBA" id="ARBA00022679"/>
    </source>
</evidence>
<gene>
    <name evidence="4" type="ORF">J2S18_002068</name>
</gene>
<keyword evidence="5" id="KW-1185">Reference proteome</keyword>
<dbReference type="InterPro" id="IPR004007">
    <property type="entry name" value="DhaL_dom"/>
</dbReference>
<dbReference type="NCBIfam" id="TIGR02365">
    <property type="entry name" value="dha_L_ycgS"/>
    <property type="match status" value="1"/>
</dbReference>
<evidence type="ECO:0000313" key="4">
    <source>
        <dbReference type="EMBL" id="MDQ0150130.1"/>
    </source>
</evidence>
<reference evidence="4 5" key="1">
    <citation type="submission" date="2023-07" db="EMBL/GenBank/DDBJ databases">
        <title>Genomic Encyclopedia of Type Strains, Phase IV (KMG-IV): sequencing the most valuable type-strain genomes for metagenomic binning, comparative biology and taxonomic classification.</title>
        <authorList>
            <person name="Goeker M."/>
        </authorList>
    </citation>
    <scope>NUCLEOTIDE SEQUENCE [LARGE SCALE GENOMIC DNA]</scope>
    <source>
        <strain evidence="4 5">DSM 20694</strain>
    </source>
</reference>
<keyword evidence="2" id="KW-0418">Kinase</keyword>
<dbReference type="InterPro" id="IPR012737">
    <property type="entry name" value="DhaK_L_YcgS"/>
</dbReference>
<name>A0ABT9UUZ8_9FIRM</name>
<dbReference type="RefSeq" id="WP_307486615.1">
    <property type="nucleotide sequence ID" value="NZ_JAUSUF010000007.1"/>
</dbReference>
<evidence type="ECO:0000256" key="2">
    <source>
        <dbReference type="ARBA" id="ARBA00022777"/>
    </source>
</evidence>
<feature type="domain" description="DhaL" evidence="3">
    <location>
        <begin position="4"/>
        <end position="204"/>
    </location>
</feature>
<comment type="caution">
    <text evidence="4">The sequence shown here is derived from an EMBL/GenBank/DDBJ whole genome shotgun (WGS) entry which is preliminary data.</text>
</comment>
<dbReference type="Proteomes" id="UP001228504">
    <property type="component" value="Unassembled WGS sequence"/>
</dbReference>
<dbReference type="PANTHER" id="PTHR28629">
    <property type="entry name" value="TRIOKINASE/FMN CYCLASE"/>
    <property type="match status" value="1"/>
</dbReference>
<dbReference type="PANTHER" id="PTHR28629:SF4">
    <property type="entry name" value="TRIOKINASE_FMN CYCLASE"/>
    <property type="match status" value="1"/>
</dbReference>
<dbReference type="EC" id="2.7.1.-" evidence="4"/>
<dbReference type="SMART" id="SM01120">
    <property type="entry name" value="Dak2"/>
    <property type="match status" value="1"/>
</dbReference>
<evidence type="ECO:0000313" key="5">
    <source>
        <dbReference type="Proteomes" id="UP001228504"/>
    </source>
</evidence>
<accession>A0ABT9UUZ8</accession>
<dbReference type="Pfam" id="PF02734">
    <property type="entry name" value="Dak2"/>
    <property type="match status" value="1"/>
</dbReference>
<keyword evidence="1 4" id="KW-0808">Transferase</keyword>
<dbReference type="GO" id="GO:0016740">
    <property type="term" value="F:transferase activity"/>
    <property type="evidence" value="ECO:0007669"/>
    <property type="project" value="UniProtKB-KW"/>
</dbReference>
<dbReference type="PROSITE" id="PS51480">
    <property type="entry name" value="DHAL"/>
    <property type="match status" value="1"/>
</dbReference>
<protein>
    <submittedName>
        <fullName evidence="4">Dihydroxyacetone kinase-like protein</fullName>
        <ecNumber evidence="4">2.7.1.-</ecNumber>
    </submittedName>
</protein>
<evidence type="ECO:0000259" key="3">
    <source>
        <dbReference type="PROSITE" id="PS51480"/>
    </source>
</evidence>
<dbReference type="EMBL" id="JAUSUF010000007">
    <property type="protein sequence ID" value="MDQ0150130.1"/>
    <property type="molecule type" value="Genomic_DNA"/>
</dbReference>